<dbReference type="RefSeq" id="XP_024383402.1">
    <property type="nucleotide sequence ID" value="XM_024527634.2"/>
</dbReference>
<reference evidence="4 5" key="2">
    <citation type="journal article" date="2018" name="Plant J.">
        <title>The Physcomitrella patens chromosome-scale assembly reveals moss genome structure and evolution.</title>
        <authorList>
            <person name="Lang D."/>
            <person name="Ullrich K.K."/>
            <person name="Murat F."/>
            <person name="Fuchs J."/>
            <person name="Jenkins J."/>
            <person name="Haas F.B."/>
            <person name="Piednoel M."/>
            <person name="Gundlach H."/>
            <person name="Van Bel M."/>
            <person name="Meyberg R."/>
            <person name="Vives C."/>
            <person name="Morata J."/>
            <person name="Symeonidi A."/>
            <person name="Hiss M."/>
            <person name="Muchero W."/>
            <person name="Kamisugi Y."/>
            <person name="Saleh O."/>
            <person name="Blanc G."/>
            <person name="Decker E.L."/>
            <person name="van Gessel N."/>
            <person name="Grimwood J."/>
            <person name="Hayes R.D."/>
            <person name="Graham S.W."/>
            <person name="Gunter L.E."/>
            <person name="McDaniel S.F."/>
            <person name="Hoernstein S.N.W."/>
            <person name="Larsson A."/>
            <person name="Li F.W."/>
            <person name="Perroud P.F."/>
            <person name="Phillips J."/>
            <person name="Ranjan P."/>
            <person name="Rokshar D.S."/>
            <person name="Rothfels C.J."/>
            <person name="Schneider L."/>
            <person name="Shu S."/>
            <person name="Stevenson D.W."/>
            <person name="Thummler F."/>
            <person name="Tillich M."/>
            <person name="Villarreal Aguilar J.C."/>
            <person name="Widiez T."/>
            <person name="Wong G.K."/>
            <person name="Wymore A."/>
            <person name="Zhang Y."/>
            <person name="Zimmer A.D."/>
            <person name="Quatrano R.S."/>
            <person name="Mayer K.F.X."/>
            <person name="Goodstein D."/>
            <person name="Casacuberta J.M."/>
            <person name="Vandepoele K."/>
            <person name="Reski R."/>
            <person name="Cuming A.C."/>
            <person name="Tuskan G.A."/>
            <person name="Maumus F."/>
            <person name="Salse J."/>
            <person name="Schmutz J."/>
            <person name="Rensing S.A."/>
        </authorList>
    </citation>
    <scope>NUCLEOTIDE SEQUENCE [LARGE SCALE GENOMIC DNA]</scope>
    <source>
        <strain evidence="4 5">cv. Gransden 2004</strain>
    </source>
</reference>
<accession>A0A7I3ZVH9</accession>
<keyword evidence="2" id="KW-0677">Repeat</keyword>
<dbReference type="Pfam" id="PF01965">
    <property type="entry name" value="DJ-1_PfpI"/>
    <property type="match status" value="2"/>
</dbReference>
<dbReference type="OrthoDB" id="543156at2759"/>
<dbReference type="EnsemblPlants" id="Pp3c8_11120V3.2">
    <property type="protein sequence ID" value="PAC:32964201.CDS.1"/>
    <property type="gene ID" value="Pp3c8_11120"/>
</dbReference>
<dbReference type="AlphaFoldDB" id="A0A7I3ZVH9"/>
<feature type="domain" description="DJ-1/PfpI" evidence="3">
    <location>
        <begin position="228"/>
        <end position="390"/>
    </location>
</feature>
<protein>
    <recommendedName>
        <fullName evidence="3">DJ-1/PfpI domain-containing protein</fullName>
    </recommendedName>
</protein>
<dbReference type="FunCoup" id="A0A7I3ZVH9">
    <property type="interactions" value="1616"/>
</dbReference>
<dbReference type="PANTHER" id="PTHR48094:SF12">
    <property type="entry name" value="PARKINSON DISEASE PROTEIN 7 HOMOLOG"/>
    <property type="match status" value="1"/>
</dbReference>
<dbReference type="KEGG" id="ppp:112286082"/>
<dbReference type="EMBL" id="ABEU02000008">
    <property type="status" value="NOT_ANNOTATED_CDS"/>
    <property type="molecule type" value="Genomic_DNA"/>
</dbReference>
<comment type="similarity">
    <text evidence="1">Belongs to the peptidase C56 family.</text>
</comment>
<dbReference type="InterPro" id="IPR002818">
    <property type="entry name" value="DJ-1/PfpI"/>
</dbReference>
<dbReference type="InterPro" id="IPR006287">
    <property type="entry name" value="DJ-1"/>
</dbReference>
<dbReference type="FunFam" id="3.40.50.880:FF:000015">
    <property type="entry name" value="Protein DJ-1 homolog C"/>
    <property type="match status" value="2"/>
</dbReference>
<evidence type="ECO:0000313" key="4">
    <source>
        <dbReference type="EnsemblPlants" id="PAC:32964201.CDS.1"/>
    </source>
</evidence>
<dbReference type="InterPro" id="IPR029062">
    <property type="entry name" value="Class_I_gatase-like"/>
</dbReference>
<evidence type="ECO:0000256" key="2">
    <source>
        <dbReference type="ARBA" id="ARBA00022737"/>
    </source>
</evidence>
<dbReference type="NCBIfam" id="TIGR01383">
    <property type="entry name" value="not_thiJ"/>
    <property type="match status" value="2"/>
</dbReference>
<keyword evidence="5" id="KW-1185">Reference proteome</keyword>
<evidence type="ECO:0000259" key="3">
    <source>
        <dbReference type="Pfam" id="PF01965"/>
    </source>
</evidence>
<dbReference type="GO" id="GO:1903189">
    <property type="term" value="P:glyoxal metabolic process"/>
    <property type="evidence" value="ECO:0000318"/>
    <property type="project" value="GO_Central"/>
</dbReference>
<dbReference type="Proteomes" id="UP000006727">
    <property type="component" value="Chromosome 8"/>
</dbReference>
<dbReference type="SUPFAM" id="SSF52317">
    <property type="entry name" value="Class I glutamine amidotransferase-like"/>
    <property type="match status" value="2"/>
</dbReference>
<proteinExistence type="inferred from homology"/>
<organism evidence="4 5">
    <name type="scientific">Physcomitrium patens</name>
    <name type="common">Spreading-leaved earth moss</name>
    <name type="synonym">Physcomitrella patens</name>
    <dbReference type="NCBI Taxonomy" id="3218"/>
    <lineage>
        <taxon>Eukaryota</taxon>
        <taxon>Viridiplantae</taxon>
        <taxon>Streptophyta</taxon>
        <taxon>Embryophyta</taxon>
        <taxon>Bryophyta</taxon>
        <taxon>Bryophytina</taxon>
        <taxon>Bryopsida</taxon>
        <taxon>Funariidae</taxon>
        <taxon>Funariales</taxon>
        <taxon>Funariaceae</taxon>
        <taxon>Physcomitrium</taxon>
    </lineage>
</organism>
<dbReference type="GO" id="GO:0005737">
    <property type="term" value="C:cytoplasm"/>
    <property type="evidence" value="ECO:0000318"/>
    <property type="project" value="GO_Central"/>
</dbReference>
<dbReference type="OMA" id="FPAMCSK"/>
<reference evidence="4 5" key="1">
    <citation type="journal article" date="2008" name="Science">
        <title>The Physcomitrella genome reveals evolutionary insights into the conquest of land by plants.</title>
        <authorList>
            <person name="Rensing S."/>
            <person name="Lang D."/>
            <person name="Zimmer A."/>
            <person name="Terry A."/>
            <person name="Salamov A."/>
            <person name="Shapiro H."/>
            <person name="Nishiyama T."/>
            <person name="Perroud P.-F."/>
            <person name="Lindquist E."/>
            <person name="Kamisugi Y."/>
            <person name="Tanahashi T."/>
            <person name="Sakakibara K."/>
            <person name="Fujita T."/>
            <person name="Oishi K."/>
            <person name="Shin-I T."/>
            <person name="Kuroki Y."/>
            <person name="Toyoda A."/>
            <person name="Suzuki Y."/>
            <person name="Hashimoto A."/>
            <person name="Yamaguchi K."/>
            <person name="Sugano A."/>
            <person name="Kohara Y."/>
            <person name="Fujiyama A."/>
            <person name="Anterola A."/>
            <person name="Aoki S."/>
            <person name="Ashton N."/>
            <person name="Barbazuk W.B."/>
            <person name="Barker E."/>
            <person name="Bennetzen J."/>
            <person name="Bezanilla M."/>
            <person name="Blankenship R."/>
            <person name="Cho S.H."/>
            <person name="Dutcher S."/>
            <person name="Estelle M."/>
            <person name="Fawcett J.A."/>
            <person name="Gundlach H."/>
            <person name="Hanada K."/>
            <person name="Heyl A."/>
            <person name="Hicks K.A."/>
            <person name="Hugh J."/>
            <person name="Lohr M."/>
            <person name="Mayer K."/>
            <person name="Melkozernov A."/>
            <person name="Murata T."/>
            <person name="Nelson D."/>
            <person name="Pils B."/>
            <person name="Prigge M."/>
            <person name="Reiss B."/>
            <person name="Renner T."/>
            <person name="Rombauts S."/>
            <person name="Rushton P."/>
            <person name="Sanderfoot A."/>
            <person name="Schween G."/>
            <person name="Shiu S.-H."/>
            <person name="Stueber K."/>
            <person name="Theodoulou F.L."/>
            <person name="Tu H."/>
            <person name="Van de Peer Y."/>
            <person name="Verrier P.J."/>
            <person name="Waters E."/>
            <person name="Wood A."/>
            <person name="Yang L."/>
            <person name="Cove D."/>
            <person name="Cuming A."/>
            <person name="Hasebe M."/>
            <person name="Lucas S."/>
            <person name="Mishler D.B."/>
            <person name="Reski R."/>
            <person name="Grigoriev I."/>
            <person name="Quatrano R.S."/>
            <person name="Boore J.L."/>
        </authorList>
    </citation>
    <scope>NUCLEOTIDE SEQUENCE [LARGE SCALE GENOMIC DNA]</scope>
    <source>
        <strain evidence="4 5">cv. Gransden 2004</strain>
    </source>
</reference>
<name>A0A7I3ZVH9_PHYPA</name>
<feature type="domain" description="DJ-1/PfpI" evidence="3">
    <location>
        <begin position="23"/>
        <end position="187"/>
    </location>
</feature>
<reference evidence="4" key="3">
    <citation type="submission" date="2020-12" db="UniProtKB">
        <authorList>
            <consortium name="EnsemblPlants"/>
        </authorList>
    </citation>
    <scope>IDENTIFICATION</scope>
</reference>
<gene>
    <name evidence="4" type="primary">LOC112286082</name>
</gene>
<dbReference type="Gene3D" id="3.40.50.880">
    <property type="match status" value="2"/>
</dbReference>
<dbReference type="CDD" id="cd03135">
    <property type="entry name" value="GATase1_DJ-1"/>
    <property type="match status" value="2"/>
</dbReference>
<evidence type="ECO:0000256" key="1">
    <source>
        <dbReference type="ARBA" id="ARBA00008542"/>
    </source>
</evidence>
<dbReference type="GeneID" id="112286082"/>
<evidence type="ECO:0000313" key="5">
    <source>
        <dbReference type="Proteomes" id="UP000006727"/>
    </source>
</evidence>
<dbReference type="PANTHER" id="PTHR48094">
    <property type="entry name" value="PROTEIN/NUCLEIC ACID DEGLYCASE DJ-1-RELATED"/>
    <property type="match status" value="1"/>
</dbReference>
<sequence length="410" mass="43790">MDIHTMATKINPATELAPAENKKKVLVPVANGTEEMEAVIVINVLRRAGATVTVASVEEGMQIAASRGVNIVADCLISECEEQEYDLVALPGGMPGAERLRDSKALKSIAEKQVKAKRMIAAICAAPVVALQAWGLLKGLHATCHPSFTGKLEDKAAVESRIVRDSILTTSRAPGTAFEFALALVEQLYGPENLPTVSGPMVLPPDDGTDARALKFNDQEWSTSSTPQVLVPIVNGSEETEVVIIVDILRRAGAKVVVASVESEATIKAARNVQLVADTLISEVANTKFDLVVLPGGMPGADRLQKSKELMRILQEQAEEGRIYGAICAAPAVILESSGLLHGKKATCHPTFSSKLKDQTAMEGRVVIDGPVITSRGPGTAMEFTLNIVEKLYSRVKAQEIAEAMLFDYL</sequence>
<dbReference type="InParanoid" id="A0A7I3ZVH9"/>
<dbReference type="InterPro" id="IPR050325">
    <property type="entry name" value="Prot/Nucl_acid_deglycase"/>
</dbReference>
<dbReference type="Gramene" id="Pp3c8_11120V3.2">
    <property type="protein sequence ID" value="PAC:32964201.CDS.1"/>
    <property type="gene ID" value="Pp3c8_11120"/>
</dbReference>